<keyword evidence="5 6" id="KW-0408">Iron</keyword>
<evidence type="ECO:0000256" key="2">
    <source>
        <dbReference type="ARBA" id="ARBA00022617"/>
    </source>
</evidence>
<evidence type="ECO:0000256" key="1">
    <source>
        <dbReference type="ARBA" id="ARBA00022448"/>
    </source>
</evidence>
<gene>
    <name evidence="9" type="ORF">SAMN02745193_00419</name>
</gene>
<dbReference type="OrthoDB" id="7596534at2"/>
<proteinExistence type="predicted"/>
<dbReference type="InterPro" id="IPR012127">
    <property type="entry name" value="Cyt_c_prime"/>
</dbReference>
<dbReference type="GO" id="GO:0022900">
    <property type="term" value="P:electron transport chain"/>
    <property type="evidence" value="ECO:0007669"/>
    <property type="project" value="InterPro"/>
</dbReference>
<comment type="PTM">
    <text evidence="7">Binds 1 heme group per subunit.</text>
</comment>
<keyword evidence="1" id="KW-0813">Transport</keyword>
<keyword evidence="3 6" id="KW-0479">Metal-binding</keyword>
<reference evidence="10" key="1">
    <citation type="submission" date="2016-12" db="EMBL/GenBank/DDBJ databases">
        <authorList>
            <person name="Varghese N."/>
            <person name="Submissions S."/>
        </authorList>
    </citation>
    <scope>NUCLEOTIDE SEQUENCE [LARGE SCALE GENOMIC DNA]</scope>
    <source>
        <strain evidence="10">DSM 11032</strain>
    </source>
</reference>
<dbReference type="GO" id="GO:0020037">
    <property type="term" value="F:heme binding"/>
    <property type="evidence" value="ECO:0007669"/>
    <property type="project" value="InterPro"/>
</dbReference>
<dbReference type="AlphaFoldDB" id="A0A1M7RUF7"/>
<feature type="binding site" description="axial binding residue" evidence="6">
    <location>
        <position position="158"/>
    </location>
    <ligand>
        <name>heme c</name>
        <dbReference type="ChEBI" id="CHEBI:61717"/>
    </ligand>
    <ligandPart>
        <name>Fe</name>
        <dbReference type="ChEBI" id="CHEBI:18248"/>
    </ligandPart>
</feature>
<evidence type="ECO:0000256" key="3">
    <source>
        <dbReference type="ARBA" id="ARBA00022723"/>
    </source>
</evidence>
<dbReference type="SUPFAM" id="SSF47175">
    <property type="entry name" value="Cytochromes"/>
    <property type="match status" value="1"/>
</dbReference>
<dbReference type="GO" id="GO:0005506">
    <property type="term" value="F:iron ion binding"/>
    <property type="evidence" value="ECO:0007669"/>
    <property type="project" value="InterPro"/>
</dbReference>
<dbReference type="EMBL" id="FRDF01000002">
    <property type="protein sequence ID" value="SHN49844.1"/>
    <property type="molecule type" value="Genomic_DNA"/>
</dbReference>
<dbReference type="RefSeq" id="WP_072673005.1">
    <property type="nucleotide sequence ID" value="NZ_FRDF01000002.1"/>
</dbReference>
<feature type="binding site" description="covalent" evidence="7">
    <location>
        <position position="157"/>
    </location>
    <ligand>
        <name>heme c</name>
        <dbReference type="ChEBI" id="CHEBI:61717"/>
    </ligand>
</feature>
<dbReference type="Gene3D" id="1.20.120.10">
    <property type="entry name" value="Cytochrome c/b562"/>
    <property type="match status" value="1"/>
</dbReference>
<evidence type="ECO:0000256" key="5">
    <source>
        <dbReference type="ARBA" id="ARBA00023004"/>
    </source>
</evidence>
<name>A0A1M7RUF7_9SPHN</name>
<sequence length="167" mass="17436">MNRNLASRPAFPVVIAAALAGVLVACSSEAPTQAPSEAEPAVLKERHDNFEAIGDAFKAVRGELEKDTPDFALIAASATDINTRAGNITNHFPASTSVDDGYDTEALATIWEKPEEFSAAAQKLVDESAQLAAVAGEGDKAAVGAQAMTMGGACKNCHDTFRLDDDK</sequence>
<dbReference type="PRINTS" id="PR00608">
    <property type="entry name" value="CYTCHROMECII"/>
</dbReference>
<evidence type="ECO:0000256" key="6">
    <source>
        <dbReference type="PIRSR" id="PIRSR000027-1"/>
    </source>
</evidence>
<accession>A0A1M7RUF7</accession>
<protein>
    <submittedName>
        <fullName evidence="9">Cytochrome c556</fullName>
    </submittedName>
</protein>
<dbReference type="GO" id="GO:0042597">
    <property type="term" value="C:periplasmic space"/>
    <property type="evidence" value="ECO:0007669"/>
    <property type="project" value="InterPro"/>
</dbReference>
<dbReference type="InterPro" id="IPR002321">
    <property type="entry name" value="Cyt_c_II"/>
</dbReference>
<dbReference type="InterPro" id="IPR010980">
    <property type="entry name" value="Cyt_c/b562"/>
</dbReference>
<evidence type="ECO:0000256" key="4">
    <source>
        <dbReference type="ARBA" id="ARBA00022982"/>
    </source>
</evidence>
<dbReference type="PIRSF" id="PIRSF000027">
    <property type="entry name" value="Cytc_c_prime"/>
    <property type="match status" value="1"/>
</dbReference>
<evidence type="ECO:0000256" key="7">
    <source>
        <dbReference type="PIRSR" id="PIRSR000027-2"/>
    </source>
</evidence>
<dbReference type="STRING" id="198312.SAMN02745193_00419"/>
<dbReference type="InterPro" id="IPR015984">
    <property type="entry name" value="Cyt_c_prime_subgr"/>
</dbReference>
<keyword evidence="2 7" id="KW-0349">Heme</keyword>
<feature type="signal peptide" evidence="8">
    <location>
        <begin position="1"/>
        <end position="30"/>
    </location>
</feature>
<keyword evidence="10" id="KW-1185">Reference proteome</keyword>
<dbReference type="Proteomes" id="UP000184391">
    <property type="component" value="Unassembled WGS sequence"/>
</dbReference>
<evidence type="ECO:0000313" key="9">
    <source>
        <dbReference type="EMBL" id="SHN49844.1"/>
    </source>
</evidence>
<keyword evidence="4" id="KW-0249">Electron transport</keyword>
<keyword evidence="8" id="KW-0732">Signal</keyword>
<dbReference type="Pfam" id="PF01322">
    <property type="entry name" value="Cytochrom_C_2"/>
    <property type="match status" value="1"/>
</dbReference>
<feature type="chain" id="PRO_5012478200" evidence="8">
    <location>
        <begin position="31"/>
        <end position="167"/>
    </location>
</feature>
<evidence type="ECO:0000256" key="8">
    <source>
        <dbReference type="SAM" id="SignalP"/>
    </source>
</evidence>
<evidence type="ECO:0000313" key="10">
    <source>
        <dbReference type="Proteomes" id="UP000184391"/>
    </source>
</evidence>
<dbReference type="PROSITE" id="PS51009">
    <property type="entry name" value="CYTCII"/>
    <property type="match status" value="1"/>
</dbReference>
<dbReference type="GO" id="GO:0009055">
    <property type="term" value="F:electron transfer activity"/>
    <property type="evidence" value="ECO:0007669"/>
    <property type="project" value="InterPro"/>
</dbReference>
<feature type="binding site" description="covalent" evidence="7">
    <location>
        <position position="154"/>
    </location>
    <ligand>
        <name>heme c</name>
        <dbReference type="ChEBI" id="CHEBI:61717"/>
    </ligand>
</feature>
<organism evidence="9 10">
    <name type="scientific">Erythrobacter sanguineus</name>
    <dbReference type="NCBI Taxonomy" id="198312"/>
    <lineage>
        <taxon>Bacteria</taxon>
        <taxon>Pseudomonadati</taxon>
        <taxon>Pseudomonadota</taxon>
        <taxon>Alphaproteobacteria</taxon>
        <taxon>Sphingomonadales</taxon>
        <taxon>Erythrobacteraceae</taxon>
        <taxon>Erythrobacter/Porphyrobacter group</taxon>
        <taxon>Erythrobacter</taxon>
    </lineage>
</organism>
<dbReference type="PROSITE" id="PS51257">
    <property type="entry name" value="PROKAR_LIPOPROTEIN"/>
    <property type="match status" value="1"/>
</dbReference>